<evidence type="ECO:0000313" key="2">
    <source>
        <dbReference type="Proteomes" id="UP001159363"/>
    </source>
</evidence>
<sequence>MNSGYPGQDSNPRSSECDSNMFLLPHFAWFLIQRRTTEAGRFLHDVRAYLRHRDRLSVLCHYLERTLPPPSVCVCVAPSSSATRPASRQTRLTGIVTTAERVFEKAMTTYIQTAGREIESKFLPICARYNRPLDRSVRRPYITRKCVLALARVRVCVCVCVLVRPLGAGDVFTRSAADAYTLACRQVAATDSNNNIKERSRPEAKRIIKGNTSCRSSHDPVVDFTDEESTSAICSSKRNKSPGTSRIRLGEVILLGEPFLFGAELQLSTYNTVASRKTSARARTLLWTQENCCLLASQQSEQGSNPGVATPGILQVGIVPDDVVGRWVSSGISHFPHPFIPALLHAHLASPSSALNTLTIRAA</sequence>
<proteinExistence type="predicted"/>
<protein>
    <submittedName>
        <fullName evidence="1">Uncharacterized protein</fullName>
    </submittedName>
</protein>
<evidence type="ECO:0000313" key="1">
    <source>
        <dbReference type="EMBL" id="KAJ8892559.1"/>
    </source>
</evidence>
<comment type="caution">
    <text evidence="1">The sequence shown here is derived from an EMBL/GenBank/DDBJ whole genome shotgun (WGS) entry which is preliminary data.</text>
</comment>
<keyword evidence="2" id="KW-1185">Reference proteome</keyword>
<organism evidence="1 2">
    <name type="scientific">Dryococelus australis</name>
    <dbReference type="NCBI Taxonomy" id="614101"/>
    <lineage>
        <taxon>Eukaryota</taxon>
        <taxon>Metazoa</taxon>
        <taxon>Ecdysozoa</taxon>
        <taxon>Arthropoda</taxon>
        <taxon>Hexapoda</taxon>
        <taxon>Insecta</taxon>
        <taxon>Pterygota</taxon>
        <taxon>Neoptera</taxon>
        <taxon>Polyneoptera</taxon>
        <taxon>Phasmatodea</taxon>
        <taxon>Verophasmatodea</taxon>
        <taxon>Anareolatae</taxon>
        <taxon>Phasmatidae</taxon>
        <taxon>Eurycanthinae</taxon>
        <taxon>Dryococelus</taxon>
    </lineage>
</organism>
<dbReference type="Proteomes" id="UP001159363">
    <property type="component" value="Chromosome 2"/>
</dbReference>
<reference evidence="1 2" key="1">
    <citation type="submission" date="2023-02" db="EMBL/GenBank/DDBJ databases">
        <title>LHISI_Scaffold_Assembly.</title>
        <authorList>
            <person name="Stuart O.P."/>
            <person name="Cleave R."/>
            <person name="Magrath M.J.L."/>
            <person name="Mikheyev A.S."/>
        </authorList>
    </citation>
    <scope>NUCLEOTIDE SEQUENCE [LARGE SCALE GENOMIC DNA]</scope>
    <source>
        <strain evidence="1">Daus_M_001</strain>
        <tissue evidence="1">Leg muscle</tissue>
    </source>
</reference>
<dbReference type="EMBL" id="JARBHB010000002">
    <property type="protein sequence ID" value="KAJ8892559.1"/>
    <property type="molecule type" value="Genomic_DNA"/>
</dbReference>
<accession>A0ABQ9I7D3</accession>
<gene>
    <name evidence="1" type="ORF">PR048_005140</name>
</gene>
<name>A0ABQ9I7D3_9NEOP</name>